<evidence type="ECO:0000256" key="1">
    <source>
        <dbReference type="ARBA" id="ARBA00010529"/>
    </source>
</evidence>
<protein>
    <submittedName>
        <fullName evidence="5">Nucleoid DNA-binding protein</fullName>
    </submittedName>
</protein>
<accession>A0A7W6LV72</accession>
<comment type="similarity">
    <text evidence="1 4">Belongs to the bacterial histone-like protein family.</text>
</comment>
<dbReference type="EMBL" id="JACIEU010000017">
    <property type="protein sequence ID" value="MBB4150097.1"/>
    <property type="molecule type" value="Genomic_DNA"/>
</dbReference>
<dbReference type="GO" id="GO:0003677">
    <property type="term" value="F:DNA binding"/>
    <property type="evidence" value="ECO:0007669"/>
    <property type="project" value="UniProtKB-KW"/>
</dbReference>
<dbReference type="Pfam" id="PF00216">
    <property type="entry name" value="Bac_DNA_binding"/>
    <property type="match status" value="1"/>
</dbReference>
<evidence type="ECO:0000313" key="5">
    <source>
        <dbReference type="EMBL" id="MBB4150097.1"/>
    </source>
</evidence>
<evidence type="ECO:0000313" key="6">
    <source>
        <dbReference type="Proteomes" id="UP000590524"/>
    </source>
</evidence>
<keyword evidence="6" id="KW-1185">Reference proteome</keyword>
<name>A0A7W6LV72_9SPHN</name>
<dbReference type="AlphaFoldDB" id="A0A7W6LV72"/>
<evidence type="ECO:0000256" key="2">
    <source>
        <dbReference type="ARBA" id="ARBA00023067"/>
    </source>
</evidence>
<keyword evidence="2" id="KW-0226">DNA condensation</keyword>
<dbReference type="Gene3D" id="4.10.520.10">
    <property type="entry name" value="IHF-like DNA-binding proteins"/>
    <property type="match status" value="1"/>
</dbReference>
<keyword evidence="3 5" id="KW-0238">DNA-binding</keyword>
<dbReference type="GO" id="GO:0030261">
    <property type="term" value="P:chromosome condensation"/>
    <property type="evidence" value="ECO:0007669"/>
    <property type="project" value="UniProtKB-KW"/>
</dbReference>
<evidence type="ECO:0000256" key="3">
    <source>
        <dbReference type="ARBA" id="ARBA00023125"/>
    </source>
</evidence>
<gene>
    <name evidence="5" type="ORF">GGQ90_003898</name>
</gene>
<dbReference type="Proteomes" id="UP000590524">
    <property type="component" value="Unassembled WGS sequence"/>
</dbReference>
<dbReference type="SMART" id="SM00411">
    <property type="entry name" value="BHL"/>
    <property type="match status" value="1"/>
</dbReference>
<reference evidence="5 6" key="1">
    <citation type="submission" date="2020-08" db="EMBL/GenBank/DDBJ databases">
        <title>Genomic Encyclopedia of Type Strains, Phase IV (KMG-IV): sequencing the most valuable type-strain genomes for metagenomic binning, comparative biology and taxonomic classification.</title>
        <authorList>
            <person name="Goeker M."/>
        </authorList>
    </citation>
    <scope>NUCLEOTIDE SEQUENCE [LARGE SCALE GENOMIC DNA]</scope>
    <source>
        <strain evidence="5 6">DSM 19371</strain>
    </source>
</reference>
<organism evidence="5 6">
    <name type="scientific">Sphingobium scionense</name>
    <dbReference type="NCBI Taxonomy" id="1404341"/>
    <lineage>
        <taxon>Bacteria</taxon>
        <taxon>Pseudomonadati</taxon>
        <taxon>Pseudomonadota</taxon>
        <taxon>Alphaproteobacteria</taxon>
        <taxon>Sphingomonadales</taxon>
        <taxon>Sphingomonadaceae</taxon>
        <taxon>Sphingobium</taxon>
    </lineage>
</organism>
<comment type="caution">
    <text evidence="5">The sequence shown here is derived from an EMBL/GenBank/DDBJ whole genome shotgun (WGS) entry which is preliminary data.</text>
</comment>
<dbReference type="GO" id="GO:0030527">
    <property type="term" value="F:structural constituent of chromatin"/>
    <property type="evidence" value="ECO:0007669"/>
    <property type="project" value="InterPro"/>
</dbReference>
<dbReference type="PANTHER" id="PTHR33175:SF3">
    <property type="entry name" value="DNA-BINDING PROTEIN HU-BETA"/>
    <property type="match status" value="1"/>
</dbReference>
<dbReference type="SUPFAM" id="SSF47729">
    <property type="entry name" value="IHF-like DNA-binding proteins"/>
    <property type="match status" value="1"/>
</dbReference>
<dbReference type="InterPro" id="IPR010992">
    <property type="entry name" value="IHF-like_DNA-bd_dom_sf"/>
</dbReference>
<dbReference type="PRINTS" id="PR01727">
    <property type="entry name" value="DNABINDINGHU"/>
</dbReference>
<dbReference type="PANTHER" id="PTHR33175">
    <property type="entry name" value="DNA-BINDING PROTEIN HU"/>
    <property type="match status" value="1"/>
</dbReference>
<dbReference type="InterPro" id="IPR000119">
    <property type="entry name" value="Hist_DNA-bd"/>
</dbReference>
<evidence type="ECO:0000256" key="4">
    <source>
        <dbReference type="RuleBase" id="RU003939"/>
    </source>
</evidence>
<sequence length="55" mass="5880">MKGDEVSLNGFGKFRAKDSAAREGRNPQTGETIVIRASKRVGFTAAKALKDKVNG</sequence>
<proteinExistence type="inferred from homology"/>